<protein>
    <submittedName>
        <fullName evidence="2">Uncharacterized protein</fullName>
    </submittedName>
</protein>
<name>A0A6J4VNS2_9DEIN</name>
<dbReference type="EMBL" id="CADCWP010000287">
    <property type="protein sequence ID" value="CAA9583254.1"/>
    <property type="molecule type" value="Genomic_DNA"/>
</dbReference>
<proteinExistence type="predicted"/>
<dbReference type="AlphaFoldDB" id="A0A6J4VNS2"/>
<organism evidence="2">
    <name type="scientific">uncultured Truepera sp</name>
    <dbReference type="NCBI Taxonomy" id="543023"/>
    <lineage>
        <taxon>Bacteria</taxon>
        <taxon>Thermotogati</taxon>
        <taxon>Deinococcota</taxon>
        <taxon>Deinococci</taxon>
        <taxon>Trueperales</taxon>
        <taxon>Trueperaceae</taxon>
        <taxon>Truepera</taxon>
        <taxon>environmental samples</taxon>
    </lineage>
</organism>
<feature type="non-terminal residue" evidence="2">
    <location>
        <position position="1"/>
    </location>
</feature>
<feature type="non-terminal residue" evidence="2">
    <location>
        <position position="35"/>
    </location>
</feature>
<gene>
    <name evidence="2" type="ORF">AVDCRST_MAG86-3134</name>
</gene>
<evidence type="ECO:0000256" key="1">
    <source>
        <dbReference type="SAM" id="MobiDB-lite"/>
    </source>
</evidence>
<feature type="region of interest" description="Disordered" evidence="1">
    <location>
        <begin position="1"/>
        <end position="22"/>
    </location>
</feature>
<reference evidence="2" key="1">
    <citation type="submission" date="2020-02" db="EMBL/GenBank/DDBJ databases">
        <authorList>
            <person name="Meier V. D."/>
        </authorList>
    </citation>
    <scope>NUCLEOTIDE SEQUENCE</scope>
    <source>
        <strain evidence="2">AVDCRST_MAG86</strain>
    </source>
</reference>
<accession>A0A6J4VNS2</accession>
<evidence type="ECO:0000313" key="2">
    <source>
        <dbReference type="EMBL" id="CAA9583254.1"/>
    </source>
</evidence>
<sequence length="35" mass="3283">GASCGDHAAAPPKADGAPAGADAFRLGLGPYAETV</sequence>